<dbReference type="EMBL" id="CM000608">
    <property type="protein sequence ID" value="EEC49525.1"/>
    <property type="molecule type" value="Genomic_DNA"/>
</dbReference>
<sequence length="175" mass="19767">MRRGVSTQSALRLLGLSQHEIARLTIADLRRAYFVAAKKCHPDTKASADDNDNDSDSNIHDEFLQLTTAYEVLHAHVTNNPLDESLAITEDEEIEFRTACQQQLGISAEIVEECKRTPAFRRWLSGRTDAAFHWRNFFLSNGGLAPKLKIIAGALSMPDGQEIQVGRRKRPPRRR</sequence>
<dbReference type="OrthoDB" id="552049at2759"/>
<dbReference type="InterPro" id="IPR001623">
    <property type="entry name" value="DnaJ_domain"/>
</dbReference>
<keyword evidence="3" id="KW-1185">Reference proteome</keyword>
<organism evidence="2 3">
    <name type="scientific">Phaeodactylum tricornutum (strain CCAP 1055/1)</name>
    <dbReference type="NCBI Taxonomy" id="556484"/>
    <lineage>
        <taxon>Eukaryota</taxon>
        <taxon>Sar</taxon>
        <taxon>Stramenopiles</taxon>
        <taxon>Ochrophyta</taxon>
        <taxon>Bacillariophyta</taxon>
        <taxon>Bacillariophyceae</taxon>
        <taxon>Bacillariophycidae</taxon>
        <taxon>Naviculales</taxon>
        <taxon>Phaeodactylaceae</taxon>
        <taxon>Phaeodactylum</taxon>
    </lineage>
</organism>
<dbReference type="KEGG" id="pti:PHATRDRAFT_34484"/>
<dbReference type="InterPro" id="IPR036869">
    <property type="entry name" value="J_dom_sf"/>
</dbReference>
<dbReference type="GeneID" id="7199837"/>
<dbReference type="SMART" id="SM00271">
    <property type="entry name" value="DnaJ"/>
    <property type="match status" value="1"/>
</dbReference>
<feature type="domain" description="J" evidence="1">
    <location>
        <begin position="9"/>
        <end position="86"/>
    </location>
</feature>
<accession>B7FW61</accession>
<proteinExistence type="predicted"/>
<name>B7FW61_PHATC</name>
<dbReference type="eggNOG" id="ENOG502SUU0">
    <property type="taxonomic scope" value="Eukaryota"/>
</dbReference>
<dbReference type="Proteomes" id="UP000000759">
    <property type="component" value="Chromosome 5"/>
</dbReference>
<evidence type="ECO:0000313" key="2">
    <source>
        <dbReference type="EMBL" id="EEC49525.1"/>
    </source>
</evidence>
<dbReference type="InParanoid" id="B7FW61"/>
<dbReference type="HOGENOM" id="CLU_1535462_0_0_1"/>
<dbReference type="CDD" id="cd06257">
    <property type="entry name" value="DnaJ"/>
    <property type="match status" value="1"/>
</dbReference>
<reference evidence="3" key="2">
    <citation type="submission" date="2008-08" db="EMBL/GenBank/DDBJ databases">
        <authorList>
            <consortium name="Diatom Consortium"/>
            <person name="Grigoriev I."/>
            <person name="Grimwood J."/>
            <person name="Kuo A."/>
            <person name="Otillar R.P."/>
            <person name="Salamov A."/>
            <person name="Detter J.C."/>
            <person name="Lindquist E."/>
            <person name="Shapiro H."/>
            <person name="Lucas S."/>
            <person name="Glavina del Rio T."/>
            <person name="Pitluck S."/>
            <person name="Rokhsar D."/>
            <person name="Bowler C."/>
        </authorList>
    </citation>
    <scope>GENOME REANNOTATION</scope>
    <source>
        <strain evidence="3">CCAP 1055/1</strain>
    </source>
</reference>
<protein>
    <recommendedName>
        <fullName evidence="1">J domain-containing protein</fullName>
    </recommendedName>
</protein>
<evidence type="ECO:0000313" key="3">
    <source>
        <dbReference type="Proteomes" id="UP000000759"/>
    </source>
</evidence>
<dbReference type="SUPFAM" id="SSF46565">
    <property type="entry name" value="Chaperone J-domain"/>
    <property type="match status" value="1"/>
</dbReference>
<dbReference type="RefSeq" id="XP_002178827.1">
    <property type="nucleotide sequence ID" value="XM_002178791.1"/>
</dbReference>
<dbReference type="OMA" id="VRMSETR"/>
<evidence type="ECO:0000259" key="1">
    <source>
        <dbReference type="PROSITE" id="PS50076"/>
    </source>
</evidence>
<gene>
    <name evidence="2" type="ORF">PHATRDRAFT_34484</name>
</gene>
<dbReference type="AlphaFoldDB" id="B7FW61"/>
<dbReference type="Gene3D" id="1.10.287.110">
    <property type="entry name" value="DnaJ domain"/>
    <property type="match status" value="1"/>
</dbReference>
<reference evidence="2 3" key="1">
    <citation type="journal article" date="2008" name="Nature">
        <title>The Phaeodactylum genome reveals the evolutionary history of diatom genomes.</title>
        <authorList>
            <person name="Bowler C."/>
            <person name="Allen A.E."/>
            <person name="Badger J.H."/>
            <person name="Grimwood J."/>
            <person name="Jabbari K."/>
            <person name="Kuo A."/>
            <person name="Maheswari U."/>
            <person name="Martens C."/>
            <person name="Maumus F."/>
            <person name="Otillar R.P."/>
            <person name="Rayko E."/>
            <person name="Salamov A."/>
            <person name="Vandepoele K."/>
            <person name="Beszteri B."/>
            <person name="Gruber A."/>
            <person name="Heijde M."/>
            <person name="Katinka M."/>
            <person name="Mock T."/>
            <person name="Valentin K."/>
            <person name="Verret F."/>
            <person name="Berges J.A."/>
            <person name="Brownlee C."/>
            <person name="Cadoret J.P."/>
            <person name="Chiovitti A."/>
            <person name="Choi C.J."/>
            <person name="Coesel S."/>
            <person name="De Martino A."/>
            <person name="Detter J.C."/>
            <person name="Durkin C."/>
            <person name="Falciatore A."/>
            <person name="Fournet J."/>
            <person name="Haruta M."/>
            <person name="Huysman M.J."/>
            <person name="Jenkins B.D."/>
            <person name="Jiroutova K."/>
            <person name="Jorgensen R.E."/>
            <person name="Joubert Y."/>
            <person name="Kaplan A."/>
            <person name="Kroger N."/>
            <person name="Kroth P.G."/>
            <person name="La Roche J."/>
            <person name="Lindquist E."/>
            <person name="Lommer M."/>
            <person name="Martin-Jezequel V."/>
            <person name="Lopez P.J."/>
            <person name="Lucas S."/>
            <person name="Mangogna M."/>
            <person name="McGinnis K."/>
            <person name="Medlin L.K."/>
            <person name="Montsant A."/>
            <person name="Oudot-Le Secq M.P."/>
            <person name="Napoli C."/>
            <person name="Obornik M."/>
            <person name="Parker M.S."/>
            <person name="Petit J.L."/>
            <person name="Porcel B.M."/>
            <person name="Poulsen N."/>
            <person name="Robison M."/>
            <person name="Rychlewski L."/>
            <person name="Rynearson T.A."/>
            <person name="Schmutz J."/>
            <person name="Shapiro H."/>
            <person name="Siaut M."/>
            <person name="Stanley M."/>
            <person name="Sussman M.R."/>
            <person name="Taylor A.R."/>
            <person name="Vardi A."/>
            <person name="von Dassow P."/>
            <person name="Vyverman W."/>
            <person name="Willis A."/>
            <person name="Wyrwicz L.S."/>
            <person name="Rokhsar D.S."/>
            <person name="Weissenbach J."/>
            <person name="Armbrust E.V."/>
            <person name="Green B.R."/>
            <person name="Van de Peer Y."/>
            <person name="Grigoriev I.V."/>
        </authorList>
    </citation>
    <scope>NUCLEOTIDE SEQUENCE [LARGE SCALE GENOMIC DNA]</scope>
    <source>
        <strain evidence="2 3">CCAP 1055/1</strain>
    </source>
</reference>
<dbReference type="PROSITE" id="PS50076">
    <property type="entry name" value="DNAJ_2"/>
    <property type="match status" value="1"/>
</dbReference>
<dbReference type="PaxDb" id="2850-Phatr34484"/>